<dbReference type="PIRSF" id="PIRSF002599">
    <property type="entry name" value="Cold_shock_A"/>
    <property type="match status" value="1"/>
</dbReference>
<organism evidence="2 3">
    <name type="scientific">Bacillus carboniphilus</name>
    <dbReference type="NCBI Taxonomy" id="86663"/>
    <lineage>
        <taxon>Bacteria</taxon>
        <taxon>Bacillati</taxon>
        <taxon>Bacillota</taxon>
        <taxon>Bacilli</taxon>
        <taxon>Bacillales</taxon>
        <taxon>Bacillaceae</taxon>
        <taxon>Bacillus</taxon>
    </lineage>
</organism>
<dbReference type="RefSeq" id="WP_226543234.1">
    <property type="nucleotide sequence ID" value="NZ_CP129013.1"/>
</dbReference>
<keyword evidence="1" id="KW-0812">Transmembrane</keyword>
<reference evidence="2 3" key="1">
    <citation type="submission" date="2023-06" db="EMBL/GenBank/DDBJ databases">
        <title>Five Gram-positive bacteria isolated from mangrove sediments in Shenzhen, Guangdong, China.</title>
        <authorList>
            <person name="Yu S."/>
            <person name="Zheng W."/>
            <person name="Huang Y."/>
        </authorList>
    </citation>
    <scope>NUCLEOTIDE SEQUENCE [LARGE SCALE GENOMIC DNA]</scope>
    <source>
        <strain evidence="2 3">SaN35-3</strain>
    </source>
</reference>
<gene>
    <name evidence="2" type="ORF">LC087_16865</name>
</gene>
<dbReference type="Pfam" id="PF06961">
    <property type="entry name" value="DUF1294"/>
    <property type="match status" value="1"/>
</dbReference>
<dbReference type="InterPro" id="IPR012156">
    <property type="entry name" value="Cold_shock_CspA"/>
</dbReference>
<evidence type="ECO:0000313" key="3">
    <source>
        <dbReference type="Proteomes" id="UP001197974"/>
    </source>
</evidence>
<accession>A0ABY9JSN0</accession>
<feature type="transmembrane region" description="Helical" evidence="1">
    <location>
        <begin position="34"/>
        <end position="51"/>
    </location>
</feature>
<feature type="transmembrane region" description="Helical" evidence="1">
    <location>
        <begin position="63"/>
        <end position="85"/>
    </location>
</feature>
<dbReference type="InterPro" id="IPR010718">
    <property type="entry name" value="DUF1294"/>
</dbReference>
<keyword evidence="1" id="KW-1133">Transmembrane helix</keyword>
<name>A0ABY9JSN0_9BACI</name>
<dbReference type="Proteomes" id="UP001197974">
    <property type="component" value="Chromosome"/>
</dbReference>
<dbReference type="EMBL" id="CP129013">
    <property type="protein sequence ID" value="WLR42357.1"/>
    <property type="molecule type" value="Genomic_DNA"/>
</dbReference>
<evidence type="ECO:0000256" key="1">
    <source>
        <dbReference type="SAM" id="Phobius"/>
    </source>
</evidence>
<proteinExistence type="predicted"/>
<keyword evidence="1" id="KW-0472">Membrane</keyword>
<evidence type="ECO:0000313" key="2">
    <source>
        <dbReference type="EMBL" id="WLR42357.1"/>
    </source>
</evidence>
<keyword evidence="3" id="KW-1185">Reference proteome</keyword>
<sequence length="89" mass="10250">MLLAIIIIINIIGFAFMGMDKSNARKGEWRIPEIRFFVLTLLGGGVGVYLGMKMFNHKTRKNLFRFGVPLITLLYICLLVLYFYIFNGL</sequence>
<protein>
    <submittedName>
        <fullName evidence="2">DUF1294 domain-containing protein</fullName>
    </submittedName>
</protein>